<evidence type="ECO:0000256" key="9">
    <source>
        <dbReference type="RuleBase" id="RU003355"/>
    </source>
</evidence>
<dbReference type="EMBL" id="BQFW01000007">
    <property type="protein sequence ID" value="GJJ72643.1"/>
    <property type="molecule type" value="Genomic_DNA"/>
</dbReference>
<dbReference type="Pfam" id="PF06280">
    <property type="entry name" value="fn3_5"/>
    <property type="match status" value="1"/>
</dbReference>
<feature type="active site" description="Charge relay system" evidence="7 8">
    <location>
        <position position="521"/>
    </location>
</feature>
<dbReference type="SUPFAM" id="SSF52743">
    <property type="entry name" value="Subtilisin-like"/>
    <property type="match status" value="1"/>
</dbReference>
<dbReference type="GO" id="GO:0005615">
    <property type="term" value="C:extracellular space"/>
    <property type="evidence" value="ECO:0007669"/>
    <property type="project" value="TreeGrafter"/>
</dbReference>
<keyword evidence="3 8" id="KW-0645">Protease</keyword>
<evidence type="ECO:0000259" key="13">
    <source>
        <dbReference type="Pfam" id="PF06280"/>
    </source>
</evidence>
<dbReference type="PROSITE" id="PS00136">
    <property type="entry name" value="SUBTILASE_ASP"/>
    <property type="match status" value="1"/>
</dbReference>
<evidence type="ECO:0000256" key="3">
    <source>
        <dbReference type="ARBA" id="ARBA00022670"/>
    </source>
</evidence>
<feature type="domain" description="C5a peptidase/Subtilisin-like protease SBT2-like Fn3-like" evidence="13">
    <location>
        <begin position="604"/>
        <end position="710"/>
    </location>
</feature>
<dbReference type="GO" id="GO:0006508">
    <property type="term" value="P:proteolysis"/>
    <property type="evidence" value="ECO:0007669"/>
    <property type="project" value="UniProtKB-KW"/>
</dbReference>
<comment type="caution">
    <text evidence="14">The sequence shown here is derived from an EMBL/GenBank/DDBJ whole genome shotgun (WGS) entry which is preliminary data.</text>
</comment>
<name>A0A9P3HA20_9FUNG</name>
<feature type="active site" description="Charge relay system" evidence="7 8">
    <location>
        <position position="153"/>
    </location>
</feature>
<evidence type="ECO:0000256" key="7">
    <source>
        <dbReference type="PIRSR" id="PIRSR615500-1"/>
    </source>
</evidence>
<organism evidence="14 15">
    <name type="scientific">Entomortierella parvispora</name>
    <dbReference type="NCBI Taxonomy" id="205924"/>
    <lineage>
        <taxon>Eukaryota</taxon>
        <taxon>Fungi</taxon>
        <taxon>Fungi incertae sedis</taxon>
        <taxon>Mucoromycota</taxon>
        <taxon>Mortierellomycotina</taxon>
        <taxon>Mortierellomycetes</taxon>
        <taxon>Mortierellales</taxon>
        <taxon>Mortierellaceae</taxon>
        <taxon>Entomortierella</taxon>
    </lineage>
</organism>
<dbReference type="Gene3D" id="3.40.50.200">
    <property type="entry name" value="Peptidase S8/S53 domain"/>
    <property type="match status" value="2"/>
</dbReference>
<dbReference type="InterPro" id="IPR036852">
    <property type="entry name" value="Peptidase_S8/S53_dom_sf"/>
</dbReference>
<dbReference type="CDD" id="cd07489">
    <property type="entry name" value="Peptidases_S8_5"/>
    <property type="match status" value="1"/>
</dbReference>
<evidence type="ECO:0000256" key="6">
    <source>
        <dbReference type="ARBA" id="ARBA00022825"/>
    </source>
</evidence>
<dbReference type="InterPro" id="IPR010435">
    <property type="entry name" value="C5a/SBT2-like_Fn3"/>
</dbReference>
<keyword evidence="5 8" id="KW-0378">Hydrolase</keyword>
<dbReference type="Pfam" id="PF02225">
    <property type="entry name" value="PA"/>
    <property type="match status" value="1"/>
</dbReference>
<dbReference type="InterPro" id="IPR015500">
    <property type="entry name" value="Peptidase_S8_subtilisin-rel"/>
</dbReference>
<feature type="domain" description="PA" evidence="12">
    <location>
        <begin position="369"/>
        <end position="449"/>
    </location>
</feature>
<dbReference type="PROSITE" id="PS51892">
    <property type="entry name" value="SUBTILASE"/>
    <property type="match status" value="1"/>
</dbReference>
<evidence type="ECO:0000313" key="15">
    <source>
        <dbReference type="Proteomes" id="UP000827284"/>
    </source>
</evidence>
<evidence type="ECO:0000259" key="12">
    <source>
        <dbReference type="Pfam" id="PF02225"/>
    </source>
</evidence>
<evidence type="ECO:0000256" key="4">
    <source>
        <dbReference type="ARBA" id="ARBA00022729"/>
    </source>
</evidence>
<dbReference type="PANTHER" id="PTHR43806">
    <property type="entry name" value="PEPTIDASE S8"/>
    <property type="match status" value="1"/>
</dbReference>
<feature type="signal peptide" evidence="10">
    <location>
        <begin position="1"/>
        <end position="19"/>
    </location>
</feature>
<dbReference type="GO" id="GO:0016020">
    <property type="term" value="C:membrane"/>
    <property type="evidence" value="ECO:0007669"/>
    <property type="project" value="InterPro"/>
</dbReference>
<proteinExistence type="inferred from homology"/>
<evidence type="ECO:0000313" key="14">
    <source>
        <dbReference type="EMBL" id="GJJ72643.1"/>
    </source>
</evidence>
<dbReference type="InterPro" id="IPR023827">
    <property type="entry name" value="Peptidase_S8_Asp-AS"/>
</dbReference>
<dbReference type="PROSITE" id="PS00138">
    <property type="entry name" value="SUBTILASE_SER"/>
    <property type="match status" value="1"/>
</dbReference>
<dbReference type="InterPro" id="IPR022398">
    <property type="entry name" value="Peptidase_S8_His-AS"/>
</dbReference>
<dbReference type="PROSITE" id="PS00137">
    <property type="entry name" value="SUBTILASE_HIS"/>
    <property type="match status" value="1"/>
</dbReference>
<dbReference type="Gene3D" id="2.60.40.1710">
    <property type="entry name" value="Subtilisin-like superfamily"/>
    <property type="match status" value="1"/>
</dbReference>
<evidence type="ECO:0000256" key="10">
    <source>
        <dbReference type="SAM" id="SignalP"/>
    </source>
</evidence>
<keyword evidence="15" id="KW-1185">Reference proteome</keyword>
<evidence type="ECO:0000256" key="8">
    <source>
        <dbReference type="PROSITE-ProRule" id="PRU01240"/>
    </source>
</evidence>
<gene>
    <name evidence="14" type="ORF">EMPS_05001</name>
</gene>
<feature type="chain" id="PRO_5040191182" evidence="10">
    <location>
        <begin position="20"/>
        <end position="867"/>
    </location>
</feature>
<reference evidence="14" key="2">
    <citation type="journal article" date="2022" name="Microbiol. Resour. Announc.">
        <title>Whole-Genome Sequence of Entomortierella parvispora E1425, a Mucoromycotan Fungus Associated with Burkholderiaceae-Related Endosymbiotic Bacteria.</title>
        <authorList>
            <person name="Herlambang A."/>
            <person name="Guo Y."/>
            <person name="Takashima Y."/>
            <person name="Narisawa K."/>
            <person name="Ohta H."/>
            <person name="Nishizawa T."/>
        </authorList>
    </citation>
    <scope>NUCLEOTIDE SEQUENCE</scope>
    <source>
        <strain evidence="14">E1425</strain>
    </source>
</reference>
<accession>A0A9P3HA20</accession>
<keyword evidence="2" id="KW-0964">Secreted</keyword>
<keyword evidence="4 10" id="KW-0732">Signal</keyword>
<keyword evidence="2" id="KW-0134">Cell wall</keyword>
<keyword evidence="6 8" id="KW-0720">Serine protease</keyword>
<dbReference type="AlphaFoldDB" id="A0A9P3HA20"/>
<reference evidence="14" key="1">
    <citation type="submission" date="2021-11" db="EMBL/GenBank/DDBJ databases">
        <authorList>
            <person name="Herlambang A."/>
            <person name="Guo Y."/>
            <person name="Takashima Y."/>
            <person name="Nishizawa T."/>
        </authorList>
    </citation>
    <scope>NUCLEOTIDE SEQUENCE</scope>
    <source>
        <strain evidence="14">E1425</strain>
    </source>
</reference>
<feature type="active site" description="Charge relay system" evidence="7 8">
    <location>
        <position position="203"/>
    </location>
</feature>
<dbReference type="Pfam" id="PF00082">
    <property type="entry name" value="Peptidase_S8"/>
    <property type="match status" value="1"/>
</dbReference>
<evidence type="ECO:0000259" key="11">
    <source>
        <dbReference type="Pfam" id="PF00082"/>
    </source>
</evidence>
<dbReference type="InterPro" id="IPR034187">
    <property type="entry name" value="Peptidases_S8_5"/>
</dbReference>
<comment type="similarity">
    <text evidence="1 8 9">Belongs to the peptidase S8 family.</text>
</comment>
<dbReference type="InterPro" id="IPR023828">
    <property type="entry name" value="Peptidase_S8_Ser-AS"/>
</dbReference>
<dbReference type="PRINTS" id="PR00723">
    <property type="entry name" value="SUBTILISIN"/>
</dbReference>
<dbReference type="GO" id="GO:0004252">
    <property type="term" value="F:serine-type endopeptidase activity"/>
    <property type="evidence" value="ECO:0007669"/>
    <property type="project" value="UniProtKB-UniRule"/>
</dbReference>
<dbReference type="InterPro" id="IPR000209">
    <property type="entry name" value="Peptidase_S8/S53_dom"/>
</dbReference>
<dbReference type="OrthoDB" id="206201at2759"/>
<dbReference type="InterPro" id="IPR003137">
    <property type="entry name" value="PA_domain"/>
</dbReference>
<evidence type="ECO:0000256" key="2">
    <source>
        <dbReference type="ARBA" id="ARBA00022512"/>
    </source>
</evidence>
<protein>
    <submittedName>
        <fullName evidence="14">Uncharacterized protein</fullName>
    </submittedName>
</protein>
<feature type="domain" description="Peptidase S8/S53" evidence="11">
    <location>
        <begin position="144"/>
        <end position="576"/>
    </location>
</feature>
<dbReference type="PANTHER" id="PTHR43806:SF66">
    <property type="entry name" value="SERIN ENDOPEPTIDASE"/>
    <property type="match status" value="1"/>
</dbReference>
<dbReference type="InterPro" id="IPR050131">
    <property type="entry name" value="Peptidase_S8_subtilisin-like"/>
</dbReference>
<evidence type="ECO:0000256" key="5">
    <source>
        <dbReference type="ARBA" id="ARBA00022801"/>
    </source>
</evidence>
<sequence>MKFTATILSLVAAVTVVSAAGQLVPADRANPDIVEGAYIIEYQDGIDHNKANNFLNSRKVQYKVRGQFSTFNGASIQVKSAHTGEDLAKIPGVKRVWPVEVFTLPPQPKKNQLGLPTDPIRQKLSSAHTMTGVDYIQKTFKYTGKGVKVGIVDSGIDYTHPALGGCFGRGCRVRYGWDFVGEDYDTTGVAKGDSDPRDQCNGHGTHVAGIIGGDARKVNAPIPFVGVAPEVTFGAYRIFSCKGKGATDIIMQGMELAFNQGMDIINMSLGGGSAWRNNPLALLAEKLHDLGMTTIAAAGNDGDQGAWMVSNAGLGATTTSVASFDNVGGNYFYLTYAGGAEHPYSIASAYGHDSVNLPANVPLVPLLEKDGSLSDGCAPEPYAAANAKGKVVLVLGDITRCRSGGRGAVAVAAGAAGMVIQTTPLGLSSIAGVADFPMVSVDHGAGEEILAAYNKNHNAVLTWSTKKKMFKVEGGGSPSDFSSWGFDGNLHLKPDIAAPGGNILSTYPVNMGSYAIESGTSMATPYVVGAHALLYNAHKRVLRGKDARQIFMNTAHPGHYAGNHSDPAPVAKQGAGLINVRNALLTASVFSPDKIELLDSVHFTGKSVEVRVKNVGKKTVEYTLSHEFAESGIHYRGGNTFPLAVPLIENDHASVKFSSSKITVKAGQTAKVKVQITLPKTGKNEEFPFYSGWVVATPKGKDAIPVRIPYSGVKGDISKLPIQDTDAGAPMLRLIRGGKTVVPEPGHKLDFTEETPVIVSRIGSHTPDLTFRLVDAKTGAHVGHIVTQYGNFGGEFGRAKNLDDKGRISALTIRWMGPQIFKDSNPDTKPIDVPAGHYKVVVASQHQLTKGVFPADYEVIEVADITI</sequence>
<dbReference type="Proteomes" id="UP000827284">
    <property type="component" value="Unassembled WGS sequence"/>
</dbReference>
<evidence type="ECO:0000256" key="1">
    <source>
        <dbReference type="ARBA" id="ARBA00011073"/>
    </source>
</evidence>